<evidence type="ECO:0000256" key="2">
    <source>
        <dbReference type="ARBA" id="ARBA00008653"/>
    </source>
</evidence>
<dbReference type="InterPro" id="IPR005121">
    <property type="entry name" value="Fdx_antiC-bd"/>
</dbReference>
<dbReference type="InterPro" id="IPR009061">
    <property type="entry name" value="DNA-bd_dom_put_sf"/>
</dbReference>
<reference evidence="20 21" key="1">
    <citation type="submission" date="2018-05" db="EMBL/GenBank/DDBJ databases">
        <title>Comparative genomic sequence analysis between strain HN4 and CCM 8460T (Falsochrobactrum ovis) will provide more evidence to prove that HN4 is a new species of Falsochrobactrum.</title>
        <authorList>
            <person name="Lyu W."/>
            <person name="Sun L."/>
            <person name="Yao L."/>
        </authorList>
    </citation>
    <scope>NUCLEOTIDE SEQUENCE [LARGE SCALE GENOMIC DNA]</scope>
    <source>
        <strain evidence="20 21">HN4</strain>
    </source>
</reference>
<dbReference type="SMART" id="SM00873">
    <property type="entry name" value="B3_4"/>
    <property type="match status" value="1"/>
</dbReference>
<dbReference type="HAMAP" id="MF_00283">
    <property type="entry name" value="Phe_tRNA_synth_beta1"/>
    <property type="match status" value="1"/>
</dbReference>
<dbReference type="Gene3D" id="3.30.56.10">
    <property type="match status" value="2"/>
</dbReference>
<dbReference type="PROSITE" id="PS51447">
    <property type="entry name" value="FDX_ACB"/>
    <property type="match status" value="1"/>
</dbReference>
<evidence type="ECO:0000256" key="7">
    <source>
        <dbReference type="ARBA" id="ARBA00022723"/>
    </source>
</evidence>
<dbReference type="GO" id="GO:0000287">
    <property type="term" value="F:magnesium ion binding"/>
    <property type="evidence" value="ECO:0007669"/>
    <property type="project" value="UniProtKB-UniRule"/>
</dbReference>
<dbReference type="Gene3D" id="3.30.930.10">
    <property type="entry name" value="Bira Bifunctional Protein, Domain 2"/>
    <property type="match status" value="1"/>
</dbReference>
<evidence type="ECO:0000256" key="10">
    <source>
        <dbReference type="ARBA" id="ARBA00022842"/>
    </source>
</evidence>
<dbReference type="EC" id="6.1.1.20" evidence="15"/>
<sequence>MKFTLSWLKDHLETDATLDEIVEKLTDIGLEVEGVDDRAVFRSFTIARVLTATQHPDADKLRVLSVDSGDGKPLQIVCGAPNARAGLVGVLARPGDYVPGIDVTLSVGKIRGVESFGMMCSERELELSDEHDGIIDLPENAPVGTSFAAYAGLDDPVIEIGLTPNRADCTGIRGIARDLAAAGLGRLKDTLPEPVKGEGETPVKVVLDQDAENPFCTGFALRMVRGVKNGPSPKWMQQRLKAIGLRPINALVDITNYVTFDQGRPLHVFDAAKVKGNLTVRPAKDGETILALDQREYKLKPDMYVIADENGPESIAGIMGGEHSGCDENTVDVLIESALWDPRMIARTGRELGIVTDARYRFERGVDPEMMLPGAEIATKLVMELCGGEPTVLDVVGYSKSEQRVIDFPVSEVRRLTGLEVSYDESADILKRLGFGVEGDGKTIRATVPTWRNDVEGKADLVEEVMRIHGINEIKPQPLPSHSAVNGRILTTMQIRTRHARRMLASRGMMEAVTYSFISEAQAKAFGGGKPELKLANPIAADMSDMRPSLLPGLLAAAQRNADRGFGDIALFEVSGIYEGDKPEQQRRVAGGVRRGTAGVEGAGRFWSGNAPAVGVFDAKADALAALEAAGAPVDRIQIEAGGPEWFHLGRSGTLKLGPKVVLGYFGEFHPDTLEALDVSGALCGFEVYIDAVPEPKAKITRTKPALALSQFQSLKRDFAFVVDAGVEAGNVVKAVSSADKKLIAGVQVFDIFTGASLGAGKKSIAVEVLLQPQDRTLTDEDLEALSSRVVANVTKQTGGVLRG</sequence>
<dbReference type="InterPro" id="IPR005147">
    <property type="entry name" value="tRNA_synthase_B5-dom"/>
</dbReference>
<evidence type="ECO:0000259" key="19">
    <source>
        <dbReference type="PROSITE" id="PS51483"/>
    </source>
</evidence>
<keyword evidence="9 15" id="KW-0067">ATP-binding</keyword>
<dbReference type="CDD" id="cd00769">
    <property type="entry name" value="PheRS_beta_core"/>
    <property type="match status" value="1"/>
</dbReference>
<gene>
    <name evidence="15" type="primary">pheT</name>
    <name evidence="20" type="ORF">DKP76_02925</name>
</gene>
<dbReference type="NCBIfam" id="NF045760">
    <property type="entry name" value="YtpR"/>
    <property type="match status" value="1"/>
</dbReference>
<dbReference type="SMART" id="SM00896">
    <property type="entry name" value="FDX-ACB"/>
    <property type="match status" value="1"/>
</dbReference>
<dbReference type="NCBIfam" id="TIGR00472">
    <property type="entry name" value="pheT_bact"/>
    <property type="match status" value="1"/>
</dbReference>
<dbReference type="InterPro" id="IPR002547">
    <property type="entry name" value="tRNA-bd_dom"/>
</dbReference>
<feature type="binding site" evidence="15">
    <location>
        <position position="454"/>
    </location>
    <ligand>
        <name>Mg(2+)</name>
        <dbReference type="ChEBI" id="CHEBI:18420"/>
        <note>shared with alpha subunit</note>
    </ligand>
</feature>
<comment type="similarity">
    <text evidence="2 15">Belongs to the phenylalanyl-tRNA synthetase beta subunit family. Type 1 subfamily.</text>
</comment>
<dbReference type="PANTHER" id="PTHR10947:SF0">
    <property type="entry name" value="PHENYLALANINE--TRNA LIGASE BETA SUBUNIT"/>
    <property type="match status" value="1"/>
</dbReference>
<comment type="catalytic activity">
    <reaction evidence="14 15">
        <text>tRNA(Phe) + L-phenylalanine + ATP = L-phenylalanyl-tRNA(Phe) + AMP + diphosphate + H(+)</text>
        <dbReference type="Rhea" id="RHEA:19413"/>
        <dbReference type="Rhea" id="RHEA-COMP:9668"/>
        <dbReference type="Rhea" id="RHEA-COMP:9699"/>
        <dbReference type="ChEBI" id="CHEBI:15378"/>
        <dbReference type="ChEBI" id="CHEBI:30616"/>
        <dbReference type="ChEBI" id="CHEBI:33019"/>
        <dbReference type="ChEBI" id="CHEBI:58095"/>
        <dbReference type="ChEBI" id="CHEBI:78442"/>
        <dbReference type="ChEBI" id="CHEBI:78531"/>
        <dbReference type="ChEBI" id="CHEBI:456215"/>
        <dbReference type="EC" id="6.1.1.20"/>
    </reaction>
</comment>
<dbReference type="GO" id="GO:0009328">
    <property type="term" value="C:phenylalanine-tRNA ligase complex"/>
    <property type="evidence" value="ECO:0007669"/>
    <property type="project" value="TreeGrafter"/>
</dbReference>
<dbReference type="InterPro" id="IPR012340">
    <property type="entry name" value="NA-bd_OB-fold"/>
</dbReference>
<evidence type="ECO:0000256" key="11">
    <source>
        <dbReference type="ARBA" id="ARBA00022884"/>
    </source>
</evidence>
<keyword evidence="4 15" id="KW-0963">Cytoplasm</keyword>
<keyword evidence="8 15" id="KW-0547">Nucleotide-binding</keyword>
<evidence type="ECO:0000256" key="13">
    <source>
        <dbReference type="ARBA" id="ARBA00023146"/>
    </source>
</evidence>
<dbReference type="AlphaFoldDB" id="A0A316JCC8"/>
<dbReference type="RefSeq" id="WP_109704901.1">
    <property type="nucleotide sequence ID" value="NZ_QGDB01000001.1"/>
</dbReference>
<keyword evidence="5 16" id="KW-0820">tRNA-binding</keyword>
<evidence type="ECO:0000256" key="9">
    <source>
        <dbReference type="ARBA" id="ARBA00022840"/>
    </source>
</evidence>
<evidence type="ECO:0000256" key="3">
    <source>
        <dbReference type="ARBA" id="ARBA00011209"/>
    </source>
</evidence>
<evidence type="ECO:0000313" key="21">
    <source>
        <dbReference type="Proteomes" id="UP000245865"/>
    </source>
</evidence>
<dbReference type="Pfam" id="PF01588">
    <property type="entry name" value="tRNA_bind"/>
    <property type="match status" value="1"/>
</dbReference>
<protein>
    <recommendedName>
        <fullName evidence="15">Phenylalanine--tRNA ligase beta subunit</fullName>
        <ecNumber evidence="15">6.1.1.20</ecNumber>
    </recommendedName>
    <alternativeName>
        <fullName evidence="15">Phenylalanyl-tRNA synthetase beta subunit</fullName>
        <shortName evidence="15">PheRS</shortName>
    </alternativeName>
</protein>
<evidence type="ECO:0000256" key="6">
    <source>
        <dbReference type="ARBA" id="ARBA00022598"/>
    </source>
</evidence>
<dbReference type="EMBL" id="QGDB01000001">
    <property type="protein sequence ID" value="PWL19512.1"/>
    <property type="molecule type" value="Genomic_DNA"/>
</dbReference>
<dbReference type="PANTHER" id="PTHR10947">
    <property type="entry name" value="PHENYLALANYL-TRNA SYNTHETASE BETA CHAIN AND LEUCINE-RICH REPEAT-CONTAINING PROTEIN 47"/>
    <property type="match status" value="1"/>
</dbReference>
<comment type="cofactor">
    <cofactor evidence="15">
        <name>Mg(2+)</name>
        <dbReference type="ChEBI" id="CHEBI:18420"/>
    </cofactor>
    <text evidence="15">Binds 2 magnesium ions per tetramer.</text>
</comment>
<dbReference type="InterPro" id="IPR033714">
    <property type="entry name" value="tRNA_bind_bactPheRS"/>
</dbReference>
<evidence type="ECO:0000256" key="12">
    <source>
        <dbReference type="ARBA" id="ARBA00022917"/>
    </source>
</evidence>
<keyword evidence="10 15" id="KW-0460">Magnesium</keyword>
<dbReference type="GO" id="GO:0005524">
    <property type="term" value="F:ATP binding"/>
    <property type="evidence" value="ECO:0007669"/>
    <property type="project" value="UniProtKB-UniRule"/>
</dbReference>
<feature type="domain" description="TRNA-binding" evidence="17">
    <location>
        <begin position="38"/>
        <end position="148"/>
    </location>
</feature>
<dbReference type="InterPro" id="IPR036690">
    <property type="entry name" value="Fdx_antiC-bd_sf"/>
</dbReference>
<evidence type="ECO:0000256" key="8">
    <source>
        <dbReference type="ARBA" id="ARBA00022741"/>
    </source>
</evidence>
<dbReference type="Pfam" id="PF03147">
    <property type="entry name" value="FDX-ACB"/>
    <property type="match status" value="1"/>
</dbReference>
<dbReference type="SUPFAM" id="SSF54991">
    <property type="entry name" value="Anticodon-binding domain of PheRS"/>
    <property type="match status" value="1"/>
</dbReference>
<comment type="caution">
    <text evidence="20">The sequence shown here is derived from an EMBL/GenBank/DDBJ whole genome shotgun (WGS) entry which is preliminary data.</text>
</comment>
<dbReference type="InterPro" id="IPR004532">
    <property type="entry name" value="Phe-tRNA-ligase_IIc_bsu_bact"/>
</dbReference>
<feature type="binding site" evidence="15">
    <location>
        <position position="464"/>
    </location>
    <ligand>
        <name>Mg(2+)</name>
        <dbReference type="ChEBI" id="CHEBI:18420"/>
        <note>shared with alpha subunit</note>
    </ligand>
</feature>
<name>A0A316JCC8_9HYPH</name>
<dbReference type="InterPro" id="IPR045060">
    <property type="entry name" value="Phe-tRNA-ligase_IIc_bsu"/>
</dbReference>
<dbReference type="SUPFAM" id="SSF56037">
    <property type="entry name" value="PheT/TilS domain"/>
    <property type="match status" value="1"/>
</dbReference>
<dbReference type="SUPFAM" id="SSF46955">
    <property type="entry name" value="Putative DNA-binding domain"/>
    <property type="match status" value="1"/>
</dbReference>
<dbReference type="PROSITE" id="PS51483">
    <property type="entry name" value="B5"/>
    <property type="match status" value="1"/>
</dbReference>
<comment type="subunit">
    <text evidence="3 15">Tetramer of two alpha and two beta subunits.</text>
</comment>
<dbReference type="InterPro" id="IPR045864">
    <property type="entry name" value="aa-tRNA-synth_II/BPL/LPL"/>
</dbReference>
<evidence type="ECO:0000259" key="17">
    <source>
        <dbReference type="PROSITE" id="PS50886"/>
    </source>
</evidence>
<dbReference type="Gene3D" id="3.30.70.380">
    <property type="entry name" value="Ferrodoxin-fold anticodon-binding domain"/>
    <property type="match status" value="1"/>
</dbReference>
<evidence type="ECO:0000259" key="18">
    <source>
        <dbReference type="PROSITE" id="PS51447"/>
    </source>
</evidence>
<dbReference type="Proteomes" id="UP000245865">
    <property type="component" value="Unassembled WGS sequence"/>
</dbReference>
<dbReference type="OrthoDB" id="9805455at2"/>
<proteinExistence type="inferred from homology"/>
<evidence type="ECO:0000256" key="14">
    <source>
        <dbReference type="ARBA" id="ARBA00049255"/>
    </source>
</evidence>
<keyword evidence="7 15" id="KW-0479">Metal-binding</keyword>
<feature type="binding site" evidence="15">
    <location>
        <position position="463"/>
    </location>
    <ligand>
        <name>Mg(2+)</name>
        <dbReference type="ChEBI" id="CHEBI:18420"/>
        <note>shared with alpha subunit</note>
    </ligand>
</feature>
<keyword evidence="13 15" id="KW-0030">Aminoacyl-tRNA synthetase</keyword>
<dbReference type="Gene3D" id="3.50.40.10">
    <property type="entry name" value="Phenylalanyl-trna Synthetase, Chain B, domain 3"/>
    <property type="match status" value="1"/>
</dbReference>
<dbReference type="Pfam" id="PF03483">
    <property type="entry name" value="B3_4"/>
    <property type="match status" value="1"/>
</dbReference>
<evidence type="ECO:0000256" key="1">
    <source>
        <dbReference type="ARBA" id="ARBA00004496"/>
    </source>
</evidence>
<evidence type="ECO:0000313" key="20">
    <source>
        <dbReference type="EMBL" id="PWL19512.1"/>
    </source>
</evidence>
<comment type="subcellular location">
    <subcellularLocation>
        <location evidence="1 15">Cytoplasm</location>
    </subcellularLocation>
</comment>
<dbReference type="SMART" id="SM00874">
    <property type="entry name" value="B5"/>
    <property type="match status" value="1"/>
</dbReference>
<feature type="domain" description="FDX-ACB" evidence="18">
    <location>
        <begin position="710"/>
        <end position="803"/>
    </location>
</feature>
<evidence type="ECO:0000256" key="4">
    <source>
        <dbReference type="ARBA" id="ARBA00022490"/>
    </source>
</evidence>
<keyword evidence="6 15" id="KW-0436">Ligase</keyword>
<dbReference type="InterPro" id="IPR041616">
    <property type="entry name" value="PheRS_beta_core"/>
</dbReference>
<keyword evidence="12 15" id="KW-0648">Protein biosynthesis</keyword>
<dbReference type="GO" id="GO:0006432">
    <property type="term" value="P:phenylalanyl-tRNA aminoacylation"/>
    <property type="evidence" value="ECO:0007669"/>
    <property type="project" value="UniProtKB-UniRule"/>
</dbReference>
<dbReference type="Pfam" id="PF03484">
    <property type="entry name" value="B5"/>
    <property type="match status" value="1"/>
</dbReference>
<dbReference type="FunFam" id="2.40.50.140:FF:000045">
    <property type="entry name" value="Phenylalanine--tRNA ligase beta subunit"/>
    <property type="match status" value="1"/>
</dbReference>
<dbReference type="SUPFAM" id="SSF55681">
    <property type="entry name" value="Class II aaRS and biotin synthetases"/>
    <property type="match status" value="1"/>
</dbReference>
<evidence type="ECO:0000256" key="16">
    <source>
        <dbReference type="PROSITE-ProRule" id="PRU00209"/>
    </source>
</evidence>
<dbReference type="Gene3D" id="2.40.50.140">
    <property type="entry name" value="Nucleic acid-binding proteins"/>
    <property type="match status" value="1"/>
</dbReference>
<dbReference type="Pfam" id="PF17759">
    <property type="entry name" value="tRNA_synthFbeta"/>
    <property type="match status" value="1"/>
</dbReference>
<dbReference type="GO" id="GO:0000049">
    <property type="term" value="F:tRNA binding"/>
    <property type="evidence" value="ECO:0007669"/>
    <property type="project" value="UniProtKB-UniRule"/>
</dbReference>
<dbReference type="SUPFAM" id="SSF50249">
    <property type="entry name" value="Nucleic acid-binding proteins"/>
    <property type="match status" value="1"/>
</dbReference>
<organism evidence="20 21">
    <name type="scientific">Falsochrobactrum shanghaiense</name>
    <dbReference type="NCBI Taxonomy" id="2201899"/>
    <lineage>
        <taxon>Bacteria</taxon>
        <taxon>Pseudomonadati</taxon>
        <taxon>Pseudomonadota</taxon>
        <taxon>Alphaproteobacteria</taxon>
        <taxon>Hyphomicrobiales</taxon>
        <taxon>Brucellaceae</taxon>
        <taxon>Falsochrobactrum</taxon>
    </lineage>
</organism>
<feature type="domain" description="B5" evidence="19">
    <location>
        <begin position="401"/>
        <end position="476"/>
    </location>
</feature>
<dbReference type="InterPro" id="IPR020825">
    <property type="entry name" value="Phe-tRNA_synthase-like_B3/B4"/>
</dbReference>
<dbReference type="GO" id="GO:0004826">
    <property type="term" value="F:phenylalanine-tRNA ligase activity"/>
    <property type="evidence" value="ECO:0007669"/>
    <property type="project" value="UniProtKB-UniRule"/>
</dbReference>
<evidence type="ECO:0000256" key="15">
    <source>
        <dbReference type="HAMAP-Rule" id="MF_00283"/>
    </source>
</evidence>
<keyword evidence="11 16" id="KW-0694">RNA-binding</keyword>
<feature type="binding site" evidence="15">
    <location>
        <position position="460"/>
    </location>
    <ligand>
        <name>Mg(2+)</name>
        <dbReference type="ChEBI" id="CHEBI:18420"/>
        <note>shared with alpha subunit</note>
    </ligand>
</feature>
<dbReference type="PROSITE" id="PS50886">
    <property type="entry name" value="TRBD"/>
    <property type="match status" value="1"/>
</dbReference>
<evidence type="ECO:0000256" key="5">
    <source>
        <dbReference type="ARBA" id="ARBA00022555"/>
    </source>
</evidence>
<dbReference type="InterPro" id="IPR005146">
    <property type="entry name" value="B3/B4_tRNA-bd"/>
</dbReference>
<accession>A0A316JCC8</accession>
<dbReference type="FunFam" id="3.30.70.380:FF:000001">
    <property type="entry name" value="Phenylalanine--tRNA ligase beta subunit"/>
    <property type="match status" value="1"/>
</dbReference>
<dbReference type="CDD" id="cd02796">
    <property type="entry name" value="tRNA_bind_bactPheRS"/>
    <property type="match status" value="1"/>
</dbReference>
<keyword evidence="21" id="KW-1185">Reference proteome</keyword>